<evidence type="ECO:0000313" key="2">
    <source>
        <dbReference type="Proteomes" id="UP000033203"/>
    </source>
</evidence>
<proteinExistence type="predicted"/>
<protein>
    <submittedName>
        <fullName evidence="1">Uncharacterized protein</fullName>
    </submittedName>
</protein>
<dbReference type="EMBL" id="JXTP01000018">
    <property type="protein sequence ID" value="KIU29395.1"/>
    <property type="molecule type" value="Genomic_DNA"/>
</dbReference>
<sequence>MDVSTTPVAERIARVLAGQRISVNAGGDTESASDQVDSAWRDYLPDALAVLRTLREPDQRMAAAGDPAVWERMVLAAIEESKPERVIL</sequence>
<dbReference type="Proteomes" id="UP000033203">
    <property type="component" value="Unassembled WGS sequence"/>
</dbReference>
<comment type="caution">
    <text evidence="1">The sequence shown here is derived from an EMBL/GenBank/DDBJ whole genome shotgun (WGS) entry which is preliminary data.</text>
</comment>
<organism evidence="1 2">
    <name type="scientific">Sphingomonas melonis</name>
    <dbReference type="NCBI Taxonomy" id="152682"/>
    <lineage>
        <taxon>Bacteria</taxon>
        <taxon>Pseudomonadati</taxon>
        <taxon>Pseudomonadota</taxon>
        <taxon>Alphaproteobacteria</taxon>
        <taxon>Sphingomonadales</taxon>
        <taxon>Sphingomonadaceae</taxon>
        <taxon>Sphingomonas</taxon>
    </lineage>
</organism>
<evidence type="ECO:0000313" key="1">
    <source>
        <dbReference type="EMBL" id="KIU29395.1"/>
    </source>
</evidence>
<reference evidence="1 2" key="1">
    <citation type="submission" date="2015-01" db="EMBL/GenBank/DDBJ databases">
        <title>Genome of Sphingomonas taxi strain 30a.</title>
        <authorList>
            <person name="Eevers N."/>
            <person name="Van Hamme J."/>
            <person name="Bottos E."/>
            <person name="Weyens N."/>
            <person name="Vangronsveld J."/>
        </authorList>
    </citation>
    <scope>NUCLEOTIDE SEQUENCE [LARGE SCALE GENOMIC DNA]</scope>
    <source>
        <strain evidence="1 2">30a</strain>
    </source>
</reference>
<dbReference type="AlphaFoldDB" id="A0A0D1MAG5"/>
<name>A0A0D1MAG5_9SPHN</name>
<gene>
    <name evidence="1" type="ORF">SR41_05220</name>
</gene>
<dbReference type="PATRIC" id="fig|1549858.7.peg.231"/>
<accession>A0A0D1MAG5</accession>